<dbReference type="EMBL" id="QGKY02001250">
    <property type="protein sequence ID" value="KAF2563203.1"/>
    <property type="molecule type" value="Genomic_DNA"/>
</dbReference>
<gene>
    <name evidence="2" type="ORF">F2Q68_00009973</name>
    <name evidence="1" type="ORF">F2Q70_00017022</name>
</gene>
<sequence>MLTEEQAKMFLITEEEAEVDKMVSEFDGVMMDENMMENDDLLDDEPGFNAEKIDAISQISPMNIQEDNTGELGAKNLEQTDVEMLHVPKEMTENRAGLYQNRLEHPSEGMELAKVLLRRSSL</sequence>
<proteinExistence type="predicted"/>
<evidence type="ECO:0000313" key="1">
    <source>
        <dbReference type="EMBL" id="KAF2563203.1"/>
    </source>
</evidence>
<accession>A0A3N6RVU8</accession>
<dbReference type="Proteomes" id="UP000712281">
    <property type="component" value="Unassembled WGS sequence"/>
</dbReference>
<organism evidence="1">
    <name type="scientific">Brassica cretica</name>
    <name type="common">Mustard</name>
    <dbReference type="NCBI Taxonomy" id="69181"/>
    <lineage>
        <taxon>Eukaryota</taxon>
        <taxon>Viridiplantae</taxon>
        <taxon>Streptophyta</taxon>
        <taxon>Embryophyta</taxon>
        <taxon>Tracheophyta</taxon>
        <taxon>Spermatophyta</taxon>
        <taxon>Magnoliopsida</taxon>
        <taxon>eudicotyledons</taxon>
        <taxon>Gunneridae</taxon>
        <taxon>Pentapetalae</taxon>
        <taxon>rosids</taxon>
        <taxon>malvids</taxon>
        <taxon>Brassicales</taxon>
        <taxon>Brassicaceae</taxon>
        <taxon>Brassiceae</taxon>
        <taxon>Brassica</taxon>
    </lineage>
</organism>
<dbReference type="EMBL" id="QGKW02000717">
    <property type="protein sequence ID" value="KAF2595965.1"/>
    <property type="molecule type" value="Genomic_DNA"/>
</dbReference>
<name>A0A3N6RVU8_BRACR</name>
<comment type="caution">
    <text evidence="1">The sequence shown here is derived from an EMBL/GenBank/DDBJ whole genome shotgun (WGS) entry which is preliminary data.</text>
</comment>
<evidence type="ECO:0000313" key="2">
    <source>
        <dbReference type="EMBL" id="KAF2595965.1"/>
    </source>
</evidence>
<reference evidence="1" key="1">
    <citation type="submission" date="2019-12" db="EMBL/GenBank/DDBJ databases">
        <title>Genome sequencing and annotation of Brassica cretica.</title>
        <authorList>
            <person name="Studholme D.J."/>
            <person name="Sarris P.F."/>
        </authorList>
    </citation>
    <scope>NUCLEOTIDE SEQUENCE</scope>
    <source>
        <strain evidence="2">PFS-001/15</strain>
        <strain evidence="1">PFS-102/07</strain>
        <tissue evidence="1">Leaf</tissue>
    </source>
</reference>
<protein>
    <submittedName>
        <fullName evidence="1">Uncharacterized protein</fullName>
    </submittedName>
</protein>
<dbReference type="AlphaFoldDB" id="A0A3N6RVU8"/>